<dbReference type="Pfam" id="PF04480">
    <property type="entry name" value="DUF559"/>
    <property type="match status" value="1"/>
</dbReference>
<sequence length="44" mass="5146">MVIGHYRIDFYCVEEKLVIELDGNNHYIGHAPQDDLAREVFIVL</sequence>
<proteinExistence type="predicted"/>
<reference evidence="2 3" key="1">
    <citation type="journal article" date="2013" name="Int. J. Syst. Evol. Microbiol.">
        <title>Celerinatantimonas yamalensis sp. nov., a cold-adapted diazotrophic bacterium from a cold permafrost brine.</title>
        <authorList>
            <person name="Shcherbakova V."/>
            <person name="Chuvilskaya N."/>
            <person name="Rivkina E."/>
            <person name="Demidov N."/>
            <person name="Uchaeva V."/>
            <person name="Suetin S."/>
            <person name="Suzina N."/>
            <person name="Gilichinsky D."/>
        </authorList>
    </citation>
    <scope>NUCLEOTIDE SEQUENCE [LARGE SCALE GENOMIC DNA]</scope>
    <source>
        <strain evidence="2 3">C7</strain>
    </source>
</reference>
<protein>
    <submittedName>
        <fullName evidence="2">DUF559 domain-containing protein</fullName>
    </submittedName>
</protein>
<name>A0ABW9G5G0_9GAMM</name>
<gene>
    <name evidence="2" type="ORF">ABUE30_07425</name>
</gene>
<evidence type="ECO:0000259" key="1">
    <source>
        <dbReference type="Pfam" id="PF04480"/>
    </source>
</evidence>
<dbReference type="Gene3D" id="3.40.960.10">
    <property type="entry name" value="VSR Endonuclease"/>
    <property type="match status" value="1"/>
</dbReference>
<dbReference type="RefSeq" id="WP_408623081.1">
    <property type="nucleotide sequence ID" value="NZ_JBEQCT010000002.1"/>
</dbReference>
<dbReference type="EMBL" id="JBEQCT010000002">
    <property type="protein sequence ID" value="MFM2484895.1"/>
    <property type="molecule type" value="Genomic_DNA"/>
</dbReference>
<organism evidence="2 3">
    <name type="scientific">Celerinatantimonas yamalensis</name>
    <dbReference type="NCBI Taxonomy" id="559956"/>
    <lineage>
        <taxon>Bacteria</taxon>
        <taxon>Pseudomonadati</taxon>
        <taxon>Pseudomonadota</taxon>
        <taxon>Gammaproteobacteria</taxon>
        <taxon>Celerinatantimonadaceae</taxon>
        <taxon>Celerinatantimonas</taxon>
    </lineage>
</organism>
<keyword evidence="3" id="KW-1185">Reference proteome</keyword>
<evidence type="ECO:0000313" key="2">
    <source>
        <dbReference type="EMBL" id="MFM2484895.1"/>
    </source>
</evidence>
<feature type="domain" description="DUF559" evidence="1">
    <location>
        <begin position="2"/>
        <end position="41"/>
    </location>
</feature>
<accession>A0ABW9G5G0</accession>
<dbReference type="InterPro" id="IPR007569">
    <property type="entry name" value="DUF559"/>
</dbReference>
<comment type="caution">
    <text evidence="2">The sequence shown here is derived from an EMBL/GenBank/DDBJ whole genome shotgun (WGS) entry which is preliminary data.</text>
</comment>
<evidence type="ECO:0000313" key="3">
    <source>
        <dbReference type="Proteomes" id="UP001629953"/>
    </source>
</evidence>
<dbReference type="Proteomes" id="UP001629953">
    <property type="component" value="Unassembled WGS sequence"/>
</dbReference>